<sequence length="99" mass="11820">MSRFSLAPLACYVQQQYTPARRYTIRWIGLCILTMYFVGPRLLSKYDYIDVKGESSICHVTESQMEKFHHYNNRGQNKVIIYYHPTWIVTYNTKDEKSL</sequence>
<dbReference type="AlphaFoldDB" id="A0A814FKQ5"/>
<evidence type="ECO:0000313" key="5">
    <source>
        <dbReference type="Proteomes" id="UP000663829"/>
    </source>
</evidence>
<evidence type="ECO:0000313" key="2">
    <source>
        <dbReference type="EMBL" id="CAF0984216.1"/>
    </source>
</evidence>
<dbReference type="EMBL" id="CAJOBA010004194">
    <property type="protein sequence ID" value="CAF3705864.1"/>
    <property type="molecule type" value="Genomic_DNA"/>
</dbReference>
<gene>
    <name evidence="2" type="ORF">GPM918_LOCUS12912</name>
    <name evidence="1" type="ORF">OVA965_LOCUS11047</name>
    <name evidence="4" type="ORF">SRO942_LOCUS12912</name>
    <name evidence="3" type="ORF">TMI583_LOCUS11042</name>
</gene>
<dbReference type="Proteomes" id="UP000663829">
    <property type="component" value="Unassembled WGS sequence"/>
</dbReference>
<evidence type="ECO:0000313" key="3">
    <source>
        <dbReference type="EMBL" id="CAF3705864.1"/>
    </source>
</evidence>
<keyword evidence="5" id="KW-1185">Reference proteome</keyword>
<evidence type="ECO:0000313" key="1">
    <source>
        <dbReference type="EMBL" id="CAF0929045.1"/>
    </source>
</evidence>
<dbReference type="EMBL" id="CAJNOK010004193">
    <property type="protein sequence ID" value="CAF0929045.1"/>
    <property type="molecule type" value="Genomic_DNA"/>
</dbReference>
<dbReference type="Proteomes" id="UP000682733">
    <property type="component" value="Unassembled WGS sequence"/>
</dbReference>
<comment type="caution">
    <text evidence="2">The sequence shown here is derived from an EMBL/GenBank/DDBJ whole genome shotgun (WGS) entry which is preliminary data.</text>
</comment>
<evidence type="ECO:0000313" key="4">
    <source>
        <dbReference type="EMBL" id="CAF3756541.1"/>
    </source>
</evidence>
<accession>A0A814FKQ5</accession>
<dbReference type="Proteomes" id="UP000681722">
    <property type="component" value="Unassembled WGS sequence"/>
</dbReference>
<organism evidence="2 5">
    <name type="scientific">Didymodactylos carnosus</name>
    <dbReference type="NCBI Taxonomy" id="1234261"/>
    <lineage>
        <taxon>Eukaryota</taxon>
        <taxon>Metazoa</taxon>
        <taxon>Spiralia</taxon>
        <taxon>Gnathifera</taxon>
        <taxon>Rotifera</taxon>
        <taxon>Eurotatoria</taxon>
        <taxon>Bdelloidea</taxon>
        <taxon>Philodinida</taxon>
        <taxon>Philodinidae</taxon>
        <taxon>Didymodactylos</taxon>
    </lineage>
</organism>
<dbReference type="Proteomes" id="UP000677228">
    <property type="component" value="Unassembled WGS sequence"/>
</dbReference>
<proteinExistence type="predicted"/>
<name>A0A814FKQ5_9BILA</name>
<dbReference type="EMBL" id="CAJNOQ010002887">
    <property type="protein sequence ID" value="CAF0984216.1"/>
    <property type="molecule type" value="Genomic_DNA"/>
</dbReference>
<reference evidence="2" key="1">
    <citation type="submission" date="2021-02" db="EMBL/GenBank/DDBJ databases">
        <authorList>
            <person name="Nowell W R."/>
        </authorList>
    </citation>
    <scope>NUCLEOTIDE SEQUENCE</scope>
</reference>
<dbReference type="EMBL" id="CAJOBC010002887">
    <property type="protein sequence ID" value="CAF3756541.1"/>
    <property type="molecule type" value="Genomic_DNA"/>
</dbReference>
<protein>
    <submittedName>
        <fullName evidence="2">Uncharacterized protein</fullName>
    </submittedName>
</protein>